<evidence type="ECO:0000313" key="3">
    <source>
        <dbReference type="Proteomes" id="UP000221165"/>
    </source>
</evidence>
<dbReference type="GeneID" id="94431651"/>
<sequence length="109" mass="11945">MKMPSATLDHLLASEQMDGVNLDTSAFIAACSELTHSIGHVEESLTETELPLFKPGGPPVFLSDVVENELRQILNHFVSTQLGTGTSRGRTKRDGESDRTARESYEVQN</sequence>
<dbReference type="Proteomes" id="UP000221165">
    <property type="component" value="Unassembled WGS sequence"/>
</dbReference>
<comment type="caution">
    <text evidence="2">The sequence shown here is derived from an EMBL/GenBank/DDBJ whole genome shotgun (WGS) entry which is preliminary data.</text>
</comment>
<reference evidence="2 3" key="1">
    <citation type="journal article" date="2017" name="Int. J. Parasitol.">
        <title>The genome of the protozoan parasite Cystoisospora suis and a reverse vaccinology approach to identify vaccine candidates.</title>
        <authorList>
            <person name="Palmieri N."/>
            <person name="Shrestha A."/>
            <person name="Ruttkowski B."/>
            <person name="Beck T."/>
            <person name="Vogl C."/>
            <person name="Tomley F."/>
            <person name="Blake D.P."/>
            <person name="Joachim A."/>
        </authorList>
    </citation>
    <scope>NUCLEOTIDE SEQUENCE [LARGE SCALE GENOMIC DNA]</scope>
    <source>
        <strain evidence="2 3">Wien I</strain>
    </source>
</reference>
<evidence type="ECO:0000313" key="2">
    <source>
        <dbReference type="EMBL" id="PHJ17864.1"/>
    </source>
</evidence>
<dbReference type="VEuPathDB" id="ToxoDB:CSUI_008306"/>
<dbReference type="OrthoDB" id="330117at2759"/>
<feature type="region of interest" description="Disordered" evidence="1">
    <location>
        <begin position="81"/>
        <end position="109"/>
    </location>
</feature>
<accession>A0A2C6KN11</accession>
<dbReference type="RefSeq" id="XP_067919578.1">
    <property type="nucleotide sequence ID" value="XM_068068440.1"/>
</dbReference>
<dbReference type="AlphaFoldDB" id="A0A2C6KN11"/>
<protein>
    <submittedName>
        <fullName evidence="2">Uncharacterized protein</fullName>
    </submittedName>
</protein>
<feature type="compositionally biased region" description="Basic and acidic residues" evidence="1">
    <location>
        <begin position="92"/>
        <end position="109"/>
    </location>
</feature>
<proteinExistence type="predicted"/>
<organism evidence="2 3">
    <name type="scientific">Cystoisospora suis</name>
    <dbReference type="NCBI Taxonomy" id="483139"/>
    <lineage>
        <taxon>Eukaryota</taxon>
        <taxon>Sar</taxon>
        <taxon>Alveolata</taxon>
        <taxon>Apicomplexa</taxon>
        <taxon>Conoidasida</taxon>
        <taxon>Coccidia</taxon>
        <taxon>Eucoccidiorida</taxon>
        <taxon>Eimeriorina</taxon>
        <taxon>Sarcocystidae</taxon>
        <taxon>Cystoisospora</taxon>
    </lineage>
</organism>
<keyword evidence="3" id="KW-1185">Reference proteome</keyword>
<name>A0A2C6KN11_9APIC</name>
<dbReference type="EMBL" id="MIGC01004609">
    <property type="protein sequence ID" value="PHJ17864.1"/>
    <property type="molecule type" value="Genomic_DNA"/>
</dbReference>
<gene>
    <name evidence="2" type="ORF">CSUI_008306</name>
</gene>
<evidence type="ECO:0000256" key="1">
    <source>
        <dbReference type="SAM" id="MobiDB-lite"/>
    </source>
</evidence>